<dbReference type="SUPFAM" id="SSF47616">
    <property type="entry name" value="GST C-terminal domain-like"/>
    <property type="match status" value="1"/>
</dbReference>
<dbReference type="Gene3D" id="1.20.1050.10">
    <property type="match status" value="1"/>
</dbReference>
<dbReference type="PROSITE" id="PS50404">
    <property type="entry name" value="GST_NTER"/>
    <property type="match status" value="1"/>
</dbReference>
<evidence type="ECO:0000313" key="4">
    <source>
        <dbReference type="Proteomes" id="UP000245461"/>
    </source>
</evidence>
<dbReference type="PROSITE" id="PS50405">
    <property type="entry name" value="GST_CTER"/>
    <property type="match status" value="1"/>
</dbReference>
<dbReference type="SFLD" id="SFLDS00019">
    <property type="entry name" value="Glutathione_Transferase_(cytos"/>
    <property type="match status" value="1"/>
</dbReference>
<evidence type="ECO:0000259" key="1">
    <source>
        <dbReference type="PROSITE" id="PS50404"/>
    </source>
</evidence>
<dbReference type="CDD" id="cd00299">
    <property type="entry name" value="GST_C_family"/>
    <property type="match status" value="1"/>
</dbReference>
<dbReference type="SFLD" id="SFLDG00358">
    <property type="entry name" value="Main_(cytGST)"/>
    <property type="match status" value="1"/>
</dbReference>
<dbReference type="Pfam" id="PF13417">
    <property type="entry name" value="GST_N_3"/>
    <property type="match status" value="1"/>
</dbReference>
<dbReference type="AlphaFoldDB" id="A0A317DX63"/>
<dbReference type="InterPro" id="IPR004045">
    <property type="entry name" value="Glutathione_S-Trfase_N"/>
</dbReference>
<dbReference type="InterPro" id="IPR036249">
    <property type="entry name" value="Thioredoxin-like_sf"/>
</dbReference>
<dbReference type="CDD" id="cd00570">
    <property type="entry name" value="GST_N_family"/>
    <property type="match status" value="1"/>
</dbReference>
<accession>A0A317DX63</accession>
<dbReference type="InterPro" id="IPR004046">
    <property type="entry name" value="GST_C"/>
</dbReference>
<keyword evidence="3" id="KW-0808">Transferase</keyword>
<feature type="domain" description="GST C-terminal" evidence="2">
    <location>
        <begin position="82"/>
        <end position="212"/>
    </location>
</feature>
<dbReference type="PANTHER" id="PTHR44051:SF8">
    <property type="entry name" value="GLUTATHIONE S-TRANSFERASE GSTA"/>
    <property type="match status" value="1"/>
</dbReference>
<dbReference type="SUPFAM" id="SSF52833">
    <property type="entry name" value="Thioredoxin-like"/>
    <property type="match status" value="1"/>
</dbReference>
<feature type="domain" description="GST N-terminal" evidence="1">
    <location>
        <begin position="1"/>
        <end position="77"/>
    </location>
</feature>
<dbReference type="Pfam" id="PF00043">
    <property type="entry name" value="GST_C"/>
    <property type="match status" value="1"/>
</dbReference>
<reference evidence="3 4" key="1">
    <citation type="submission" date="2018-05" db="EMBL/GenBank/DDBJ databases">
        <title>Zavarzinia sp. HR-AS.</title>
        <authorList>
            <person name="Lee Y."/>
            <person name="Jeon C.O."/>
        </authorList>
    </citation>
    <scope>NUCLEOTIDE SEQUENCE [LARGE SCALE GENOMIC DNA]</scope>
    <source>
        <strain evidence="3 4">HR-AS</strain>
    </source>
</reference>
<sequence length="212" mass="22712">MILYGVGLSPFVRKTLVTLKEKGLAFEHQPVMPGDSSPNFRGISPLGKIPGFTDGDFKICDSTAIITYLEAKFPDAPVLPAEPALRARAIWFEEFADTVLSAQVAPIFWNRVVMPRLMGQQGDEAAAAKAETEGLPPLLAYLESQIPASNFLVGDRLTLADIAVAAQIVNLNHSGYEIDAATYPKLAAYVATILARGAFIEAVSAEKAMFGG</sequence>
<dbReference type="RefSeq" id="WP_109907536.1">
    <property type="nucleotide sequence ID" value="NZ_QGLE01000012.1"/>
</dbReference>
<dbReference type="InterPro" id="IPR036282">
    <property type="entry name" value="Glutathione-S-Trfase_C_sf"/>
</dbReference>
<dbReference type="Proteomes" id="UP000245461">
    <property type="component" value="Unassembled WGS sequence"/>
</dbReference>
<dbReference type="InterPro" id="IPR040079">
    <property type="entry name" value="Glutathione_S-Trfase"/>
</dbReference>
<dbReference type="Gene3D" id="3.40.30.10">
    <property type="entry name" value="Glutaredoxin"/>
    <property type="match status" value="1"/>
</dbReference>
<dbReference type="InterPro" id="IPR010987">
    <property type="entry name" value="Glutathione-S-Trfase_C-like"/>
</dbReference>
<comment type="caution">
    <text evidence="3">The sequence shown here is derived from an EMBL/GenBank/DDBJ whole genome shotgun (WGS) entry which is preliminary data.</text>
</comment>
<dbReference type="PANTHER" id="PTHR44051">
    <property type="entry name" value="GLUTATHIONE S-TRANSFERASE-RELATED"/>
    <property type="match status" value="1"/>
</dbReference>
<protein>
    <submittedName>
        <fullName evidence="3">Glutathione S-transferase</fullName>
    </submittedName>
</protein>
<dbReference type="EMBL" id="QGLE01000012">
    <property type="protein sequence ID" value="PWR19337.1"/>
    <property type="molecule type" value="Genomic_DNA"/>
</dbReference>
<dbReference type="GO" id="GO:0016740">
    <property type="term" value="F:transferase activity"/>
    <property type="evidence" value="ECO:0007669"/>
    <property type="project" value="UniProtKB-KW"/>
</dbReference>
<dbReference type="OrthoDB" id="9810080at2"/>
<keyword evidence="4" id="KW-1185">Reference proteome</keyword>
<evidence type="ECO:0000313" key="3">
    <source>
        <dbReference type="EMBL" id="PWR19337.1"/>
    </source>
</evidence>
<name>A0A317DX63_9PROT</name>
<gene>
    <name evidence="3" type="ORF">DKG74_17850</name>
</gene>
<evidence type="ECO:0000259" key="2">
    <source>
        <dbReference type="PROSITE" id="PS50405"/>
    </source>
</evidence>
<proteinExistence type="predicted"/>
<organism evidence="3 4">
    <name type="scientific">Zavarzinia aquatilis</name>
    <dbReference type="NCBI Taxonomy" id="2211142"/>
    <lineage>
        <taxon>Bacteria</taxon>
        <taxon>Pseudomonadati</taxon>
        <taxon>Pseudomonadota</taxon>
        <taxon>Alphaproteobacteria</taxon>
        <taxon>Rhodospirillales</taxon>
        <taxon>Zavarziniaceae</taxon>
        <taxon>Zavarzinia</taxon>
    </lineage>
</organism>